<feature type="compositionally biased region" description="Basic and acidic residues" evidence="1">
    <location>
        <begin position="37"/>
        <end position="49"/>
    </location>
</feature>
<organism evidence="2">
    <name type="scientific">Anguilla anguilla</name>
    <name type="common">European freshwater eel</name>
    <name type="synonym">Muraena anguilla</name>
    <dbReference type="NCBI Taxonomy" id="7936"/>
    <lineage>
        <taxon>Eukaryota</taxon>
        <taxon>Metazoa</taxon>
        <taxon>Chordata</taxon>
        <taxon>Craniata</taxon>
        <taxon>Vertebrata</taxon>
        <taxon>Euteleostomi</taxon>
        <taxon>Actinopterygii</taxon>
        <taxon>Neopterygii</taxon>
        <taxon>Teleostei</taxon>
        <taxon>Anguilliformes</taxon>
        <taxon>Anguillidae</taxon>
        <taxon>Anguilla</taxon>
    </lineage>
</organism>
<reference evidence="2" key="2">
    <citation type="journal article" date="2015" name="Fish Shellfish Immunol.">
        <title>Early steps in the European eel (Anguilla anguilla)-Vibrio vulnificus interaction in the gills: Role of the RtxA13 toxin.</title>
        <authorList>
            <person name="Callol A."/>
            <person name="Pajuelo D."/>
            <person name="Ebbesson L."/>
            <person name="Teles M."/>
            <person name="MacKenzie S."/>
            <person name="Amaro C."/>
        </authorList>
    </citation>
    <scope>NUCLEOTIDE SEQUENCE</scope>
</reference>
<proteinExistence type="predicted"/>
<sequence length="49" mass="5416">MQRAASARCRLGNAIRPSSLMRKRSPLNYSSGTSKQSSEDSYLKGEIPE</sequence>
<evidence type="ECO:0000256" key="1">
    <source>
        <dbReference type="SAM" id="MobiDB-lite"/>
    </source>
</evidence>
<accession>A0A0E9QPG0</accession>
<reference evidence="2" key="1">
    <citation type="submission" date="2014-11" db="EMBL/GenBank/DDBJ databases">
        <authorList>
            <person name="Amaro Gonzalez C."/>
        </authorList>
    </citation>
    <scope>NUCLEOTIDE SEQUENCE</scope>
</reference>
<feature type="compositionally biased region" description="Polar residues" evidence="1">
    <location>
        <begin position="27"/>
        <end position="36"/>
    </location>
</feature>
<feature type="region of interest" description="Disordered" evidence="1">
    <location>
        <begin position="1"/>
        <end position="49"/>
    </location>
</feature>
<protein>
    <submittedName>
        <fullName evidence="2">Uncharacterized protein</fullName>
    </submittedName>
</protein>
<name>A0A0E9QPG0_ANGAN</name>
<dbReference type="EMBL" id="GBXM01090250">
    <property type="protein sequence ID" value="JAH18327.1"/>
    <property type="molecule type" value="Transcribed_RNA"/>
</dbReference>
<evidence type="ECO:0000313" key="2">
    <source>
        <dbReference type="EMBL" id="JAH18327.1"/>
    </source>
</evidence>
<dbReference type="AlphaFoldDB" id="A0A0E9QPG0"/>